<comment type="caution">
    <text evidence="3">The sequence shown here is derived from an EMBL/GenBank/DDBJ whole genome shotgun (WGS) entry which is preliminary data.</text>
</comment>
<dbReference type="InterPro" id="IPR000415">
    <property type="entry name" value="Nitroreductase-like"/>
</dbReference>
<dbReference type="InterPro" id="IPR029479">
    <property type="entry name" value="Nitroreductase"/>
</dbReference>
<dbReference type="Proteomes" id="UP000318080">
    <property type="component" value="Unassembled WGS sequence"/>
</dbReference>
<name>A0A540R7Y7_9CORY</name>
<keyword evidence="4" id="KW-1185">Reference proteome</keyword>
<dbReference type="RefSeq" id="WP_066512589.1">
    <property type="nucleotide sequence ID" value="NZ_JADPQA010000007.1"/>
</dbReference>
<organism evidence="3 4">
    <name type="scientific">Corynebacterium phoceense</name>
    <dbReference type="NCBI Taxonomy" id="1686286"/>
    <lineage>
        <taxon>Bacteria</taxon>
        <taxon>Bacillati</taxon>
        <taxon>Actinomycetota</taxon>
        <taxon>Actinomycetes</taxon>
        <taxon>Mycobacteriales</taxon>
        <taxon>Corynebacteriaceae</taxon>
        <taxon>Corynebacterium</taxon>
    </lineage>
</organism>
<feature type="domain" description="Nitroreductase" evidence="2">
    <location>
        <begin position="19"/>
        <end position="61"/>
    </location>
</feature>
<accession>A0A540R7Y7</accession>
<protein>
    <recommendedName>
        <fullName evidence="2">Nitroreductase domain-containing protein</fullName>
    </recommendedName>
</protein>
<evidence type="ECO:0000313" key="4">
    <source>
        <dbReference type="Proteomes" id="UP000318080"/>
    </source>
</evidence>
<evidence type="ECO:0000256" key="1">
    <source>
        <dbReference type="SAM" id="MobiDB-lite"/>
    </source>
</evidence>
<dbReference type="SUPFAM" id="SSF55469">
    <property type="entry name" value="FMN-dependent nitroreductase-like"/>
    <property type="match status" value="1"/>
</dbReference>
<evidence type="ECO:0000313" key="3">
    <source>
        <dbReference type="EMBL" id="TQE43849.1"/>
    </source>
</evidence>
<dbReference type="GO" id="GO:0016491">
    <property type="term" value="F:oxidoreductase activity"/>
    <property type="evidence" value="ECO:0007669"/>
    <property type="project" value="InterPro"/>
</dbReference>
<dbReference type="EMBL" id="VHIR01000005">
    <property type="protein sequence ID" value="TQE43849.1"/>
    <property type="molecule type" value="Genomic_DNA"/>
</dbReference>
<dbReference type="Pfam" id="PF00881">
    <property type="entry name" value="Nitroreductase"/>
    <property type="match status" value="1"/>
</dbReference>
<feature type="region of interest" description="Disordered" evidence="1">
    <location>
        <begin position="48"/>
        <end position="67"/>
    </location>
</feature>
<dbReference type="AlphaFoldDB" id="A0A540R7Y7"/>
<dbReference type="GeneID" id="79852079"/>
<dbReference type="STRING" id="1686286.GCA_900092335_00761"/>
<dbReference type="Gene3D" id="3.40.109.10">
    <property type="entry name" value="NADH Oxidase"/>
    <property type="match status" value="1"/>
</dbReference>
<gene>
    <name evidence="3" type="ORF">EJK80_04745</name>
</gene>
<evidence type="ECO:0000259" key="2">
    <source>
        <dbReference type="Pfam" id="PF00881"/>
    </source>
</evidence>
<sequence length="67" mass="7311">MLSEENNSFSGVGSFSGFVRARHSPRAYLPDVVPTEVIREVLLDAQSAPSNSNTQPWNVHGIEGLEL</sequence>
<proteinExistence type="predicted"/>
<feature type="compositionally biased region" description="Polar residues" evidence="1">
    <location>
        <begin position="48"/>
        <end position="57"/>
    </location>
</feature>
<reference evidence="3 4" key="1">
    <citation type="submission" date="2019-06" db="EMBL/GenBank/DDBJ databases">
        <title>Draft genome of C. phoceense Strain 272.</title>
        <authorList>
            <person name="Pacheco L.G.C."/>
            <person name="Barberis C.M."/>
            <person name="Almuzara M.N."/>
            <person name="Traglia G.M."/>
            <person name="Santos C.S."/>
            <person name="Rocha D.J.P.G."/>
            <person name="Aguiar E.R.G.R."/>
            <person name="Vay C.A."/>
        </authorList>
    </citation>
    <scope>NUCLEOTIDE SEQUENCE [LARGE SCALE GENOMIC DNA]</scope>
    <source>
        <strain evidence="3 4">272</strain>
    </source>
</reference>